<feature type="compositionally biased region" description="Polar residues" evidence="1">
    <location>
        <begin position="113"/>
        <end position="124"/>
    </location>
</feature>
<protein>
    <submittedName>
        <fullName evidence="2">Uncharacterized protein</fullName>
    </submittedName>
</protein>
<name>A0A4Y4C792_9CORY</name>
<feature type="region of interest" description="Disordered" evidence="1">
    <location>
        <begin position="98"/>
        <end position="124"/>
    </location>
</feature>
<gene>
    <name evidence="2" type="ORF">CVA01_22010</name>
</gene>
<evidence type="ECO:0000313" key="3">
    <source>
        <dbReference type="Proteomes" id="UP000319986"/>
    </source>
</evidence>
<dbReference type="AlphaFoldDB" id="A0A4Y4C792"/>
<feature type="region of interest" description="Disordered" evidence="1">
    <location>
        <begin position="60"/>
        <end position="83"/>
    </location>
</feature>
<dbReference type="Proteomes" id="UP000319986">
    <property type="component" value="Unassembled WGS sequence"/>
</dbReference>
<evidence type="ECO:0000313" key="2">
    <source>
        <dbReference type="EMBL" id="GEC86887.1"/>
    </source>
</evidence>
<organism evidence="2 3">
    <name type="scientific">Corynebacterium variabile</name>
    <dbReference type="NCBI Taxonomy" id="1727"/>
    <lineage>
        <taxon>Bacteria</taxon>
        <taxon>Bacillati</taxon>
        <taxon>Actinomycetota</taxon>
        <taxon>Actinomycetes</taxon>
        <taxon>Mycobacteriales</taxon>
        <taxon>Corynebacteriaceae</taxon>
        <taxon>Corynebacterium</taxon>
    </lineage>
</organism>
<dbReference type="EMBL" id="BJNT01000017">
    <property type="protein sequence ID" value="GEC86887.1"/>
    <property type="molecule type" value="Genomic_DNA"/>
</dbReference>
<accession>A0A4Y4C792</accession>
<sequence length="124" mass="12925">MARMWKDPSVGDPVSGAAIPRMIPMTAVVRARFTYTQGPLTGEDMGASAVSPCSGAAMFDGAGPPVPNGELPGKGPSNGDLPESALLLLNGLVTGTSLTGRQRLRRPRPSDPYVSTCSDSLRRK</sequence>
<evidence type="ECO:0000256" key="1">
    <source>
        <dbReference type="SAM" id="MobiDB-lite"/>
    </source>
</evidence>
<reference evidence="2 3" key="1">
    <citation type="submission" date="2019-06" db="EMBL/GenBank/DDBJ databases">
        <title>Whole genome shotgun sequence of Corynebacterium variabile NBRC 15286.</title>
        <authorList>
            <person name="Hosoyama A."/>
            <person name="Uohara A."/>
            <person name="Ohji S."/>
            <person name="Ichikawa N."/>
        </authorList>
    </citation>
    <scope>NUCLEOTIDE SEQUENCE [LARGE SCALE GENOMIC DNA]</scope>
    <source>
        <strain evidence="2 3">NBRC 15286</strain>
    </source>
</reference>
<comment type="caution">
    <text evidence="2">The sequence shown here is derived from an EMBL/GenBank/DDBJ whole genome shotgun (WGS) entry which is preliminary data.</text>
</comment>
<proteinExistence type="predicted"/>